<feature type="domain" description="Peptidase M24" evidence="8">
    <location>
        <begin position="162"/>
        <end position="422"/>
    </location>
</feature>
<feature type="binding site" evidence="7">
    <location>
        <position position="252"/>
    </location>
    <ligand>
        <name>Mn(2+)</name>
        <dbReference type="ChEBI" id="CHEBI:29035"/>
        <label>2</label>
    </ligand>
</feature>
<dbReference type="InterPro" id="IPR022846">
    <property type="entry name" value="X_Pro_dipept"/>
</dbReference>
<name>A0ABY9EBF2_9GAMM</name>
<evidence type="ECO:0000256" key="6">
    <source>
        <dbReference type="ARBA" id="ARBA00023211"/>
    </source>
</evidence>
<evidence type="ECO:0000313" key="10">
    <source>
        <dbReference type="EMBL" id="WKD48784.1"/>
    </source>
</evidence>
<keyword evidence="1 7" id="KW-0645">Protease</keyword>
<dbReference type="PROSITE" id="PS00491">
    <property type="entry name" value="PROLINE_PEPTIDASE"/>
    <property type="match status" value="1"/>
</dbReference>
<dbReference type="NCBIfam" id="NF010133">
    <property type="entry name" value="PRK13607.1"/>
    <property type="match status" value="1"/>
</dbReference>
<dbReference type="Proteomes" id="UP001321520">
    <property type="component" value="Chromosome"/>
</dbReference>
<dbReference type="GO" id="GO:0102009">
    <property type="term" value="F:proline dipeptidase activity"/>
    <property type="evidence" value="ECO:0007669"/>
    <property type="project" value="UniProtKB-EC"/>
</dbReference>
<feature type="binding site" evidence="7">
    <location>
        <position position="416"/>
    </location>
    <ligand>
        <name>Mn(2+)</name>
        <dbReference type="ChEBI" id="CHEBI:29035"/>
        <label>2</label>
    </ligand>
</feature>
<dbReference type="Pfam" id="PF21216">
    <property type="entry name" value="PepQ_N"/>
    <property type="match status" value="1"/>
</dbReference>
<comment type="cofactor">
    <cofactor evidence="7">
        <name>Mn(2+)</name>
        <dbReference type="ChEBI" id="CHEBI:29035"/>
    </cofactor>
    <text evidence="7">Binds 2 manganese ions per subunit.</text>
</comment>
<organism evidence="10 11">
    <name type="scientific">Microbulbifer spongiae</name>
    <dbReference type="NCBI Taxonomy" id="2944933"/>
    <lineage>
        <taxon>Bacteria</taxon>
        <taxon>Pseudomonadati</taxon>
        <taxon>Pseudomonadota</taxon>
        <taxon>Gammaproteobacteria</taxon>
        <taxon>Cellvibrionales</taxon>
        <taxon>Microbulbiferaceae</taxon>
        <taxon>Microbulbifer</taxon>
    </lineage>
</organism>
<evidence type="ECO:0000259" key="8">
    <source>
        <dbReference type="Pfam" id="PF00557"/>
    </source>
</evidence>
<dbReference type="RefSeq" id="WP_301414558.1">
    <property type="nucleotide sequence ID" value="NZ_CP098023.1"/>
</dbReference>
<feature type="binding site" evidence="7">
    <location>
        <position position="377"/>
    </location>
    <ligand>
        <name>Mn(2+)</name>
        <dbReference type="ChEBI" id="CHEBI:29035"/>
        <label>1</label>
    </ligand>
</feature>
<evidence type="ECO:0000256" key="3">
    <source>
        <dbReference type="ARBA" id="ARBA00022801"/>
    </source>
</evidence>
<dbReference type="CDD" id="cd01087">
    <property type="entry name" value="Prolidase"/>
    <property type="match status" value="1"/>
</dbReference>
<dbReference type="InterPro" id="IPR029149">
    <property type="entry name" value="Creatin/AminoP/Spt16_N"/>
</dbReference>
<reference evidence="10 11" key="1">
    <citation type="submission" date="2022-05" db="EMBL/GenBank/DDBJ databases">
        <title>Microbulbifer sp. nov., isolated from sponge.</title>
        <authorList>
            <person name="Gao L."/>
        </authorList>
    </citation>
    <scope>NUCLEOTIDE SEQUENCE [LARGE SCALE GENOMIC DNA]</scope>
    <source>
        <strain evidence="10 11">MI-G</strain>
    </source>
</reference>
<evidence type="ECO:0000313" key="11">
    <source>
        <dbReference type="Proteomes" id="UP001321520"/>
    </source>
</evidence>
<keyword evidence="6 7" id="KW-0464">Manganese</keyword>
<dbReference type="InterPro" id="IPR001131">
    <property type="entry name" value="Peptidase_M24B_aminopep-P_CS"/>
</dbReference>
<comment type="function">
    <text evidence="7">Splits dipeptides with a prolyl residue in the C-terminal position.</text>
</comment>
<keyword evidence="11" id="KW-1185">Reference proteome</keyword>
<keyword evidence="4 7" id="KW-0224">Dipeptidase</keyword>
<dbReference type="InterPro" id="IPR036005">
    <property type="entry name" value="Creatinase/aminopeptidase-like"/>
</dbReference>
<keyword evidence="2 7" id="KW-0479">Metal-binding</keyword>
<evidence type="ECO:0000256" key="7">
    <source>
        <dbReference type="HAMAP-Rule" id="MF_01279"/>
    </source>
</evidence>
<dbReference type="InterPro" id="IPR000994">
    <property type="entry name" value="Pept_M24"/>
</dbReference>
<accession>A0ABY9EBF2</accession>
<dbReference type="Pfam" id="PF00557">
    <property type="entry name" value="Peptidase_M24"/>
    <property type="match status" value="1"/>
</dbReference>
<dbReference type="InterPro" id="IPR048819">
    <property type="entry name" value="PepQ_N"/>
</dbReference>
<dbReference type="EMBL" id="CP098023">
    <property type="protein sequence ID" value="WKD48784.1"/>
    <property type="molecule type" value="Genomic_DNA"/>
</dbReference>
<sequence length="451" mass="50164">MDNNLYAEHMATLCRRYDTILEACGFETLNVFSGAPRLQFLDDNPYPFRVNPHFKALVPVTDNPHSWVIYQRGRKPKLLFYRPVDFWHYVPPVPQAFWSGFYDIELLGKPSDAKAFLSADSAAFIGESDSLRDWPLGSDNPELLINRLHWARAYKTPYEIACLREANRIAMAGHRAAEQAFRSGASEFEINQAYLGAAGQGEHRMPYGNIVALNAHAAILHYNHLSTERLPESELRTFLIDAGADCHGYCSDITRTYAYADNAFAQLVAAMDEKQLELVDGLKPGLPYPALHRQCHLKVGELLAQFGVIKTSPEGAVESGLTRPFMPHGLGHFLGLQVHDVGGHQSGPDGGTTPPPAQYPFLRSSRTIEENQVFTIEPGLYFIDSLLEELKASPLATEVHWEKVEAFRPYGGVRIEDNIVVHAAGNENLSREGSVPTGFNKVTETTVTPSN</sequence>
<dbReference type="SUPFAM" id="SSF55920">
    <property type="entry name" value="Creatinase/aminopeptidase"/>
    <property type="match status" value="1"/>
</dbReference>
<evidence type="ECO:0000259" key="9">
    <source>
        <dbReference type="Pfam" id="PF21216"/>
    </source>
</evidence>
<feature type="binding site" evidence="7">
    <location>
        <position position="241"/>
    </location>
    <ligand>
        <name>Mn(2+)</name>
        <dbReference type="ChEBI" id="CHEBI:29035"/>
        <label>2</label>
    </ligand>
</feature>
<dbReference type="HAMAP" id="MF_01279">
    <property type="entry name" value="X_Pro_dipeptid"/>
    <property type="match status" value="1"/>
</dbReference>
<dbReference type="Gene3D" id="3.90.230.10">
    <property type="entry name" value="Creatinase/methionine aminopeptidase superfamily"/>
    <property type="match status" value="1"/>
</dbReference>
<dbReference type="EC" id="3.4.13.9" evidence="7"/>
<keyword evidence="5 7" id="KW-0482">Metalloprotease</keyword>
<evidence type="ECO:0000256" key="2">
    <source>
        <dbReference type="ARBA" id="ARBA00022723"/>
    </source>
</evidence>
<dbReference type="Gene3D" id="3.40.350.10">
    <property type="entry name" value="Creatinase/prolidase N-terminal domain"/>
    <property type="match status" value="1"/>
</dbReference>
<dbReference type="PANTHER" id="PTHR43226">
    <property type="entry name" value="XAA-PRO AMINOPEPTIDASE 3"/>
    <property type="match status" value="1"/>
</dbReference>
<keyword evidence="3 7" id="KW-0378">Hydrolase</keyword>
<comment type="similarity">
    <text evidence="7">Belongs to the peptidase M24B family. Bacterial-type prolidase subfamily.</text>
</comment>
<gene>
    <name evidence="7 10" type="primary">pepQ</name>
    <name evidence="10" type="ORF">M8T91_12830</name>
</gene>
<protein>
    <recommendedName>
        <fullName evidence="7">Xaa-Pro dipeptidase</fullName>
        <shortName evidence="7">X-Pro dipeptidase</shortName>
        <ecNumber evidence="7">3.4.13.9</ecNumber>
    </recommendedName>
    <alternativeName>
        <fullName evidence="7">Imidodipeptidase</fullName>
    </alternativeName>
    <alternativeName>
        <fullName evidence="7">Proline dipeptidase</fullName>
        <shortName evidence="7">Prolidase</shortName>
    </alternativeName>
</protein>
<feature type="binding site" evidence="7">
    <location>
        <position position="252"/>
    </location>
    <ligand>
        <name>Mn(2+)</name>
        <dbReference type="ChEBI" id="CHEBI:29035"/>
        <label>1</label>
    </ligand>
</feature>
<feature type="binding site" evidence="7">
    <location>
        <position position="332"/>
    </location>
    <ligand>
        <name>Mn(2+)</name>
        <dbReference type="ChEBI" id="CHEBI:29035"/>
        <label>1</label>
    </ligand>
</feature>
<feature type="binding site" evidence="7">
    <location>
        <position position="416"/>
    </location>
    <ligand>
        <name>Mn(2+)</name>
        <dbReference type="ChEBI" id="CHEBI:29035"/>
        <label>1</label>
    </ligand>
</feature>
<proteinExistence type="inferred from homology"/>
<comment type="catalytic activity">
    <reaction evidence="7">
        <text>Xaa-L-Pro dipeptide + H2O = an L-alpha-amino acid + L-proline</text>
        <dbReference type="Rhea" id="RHEA:76407"/>
        <dbReference type="ChEBI" id="CHEBI:15377"/>
        <dbReference type="ChEBI" id="CHEBI:59869"/>
        <dbReference type="ChEBI" id="CHEBI:60039"/>
        <dbReference type="ChEBI" id="CHEBI:195196"/>
        <dbReference type="EC" id="3.4.13.9"/>
    </reaction>
</comment>
<feature type="domain" description="Xaa-Pro dipeptidase N-terminal" evidence="9">
    <location>
        <begin position="5"/>
        <end position="150"/>
    </location>
</feature>
<evidence type="ECO:0000256" key="5">
    <source>
        <dbReference type="ARBA" id="ARBA00023049"/>
    </source>
</evidence>
<evidence type="ECO:0000256" key="1">
    <source>
        <dbReference type="ARBA" id="ARBA00022670"/>
    </source>
</evidence>
<evidence type="ECO:0000256" key="4">
    <source>
        <dbReference type="ARBA" id="ARBA00022997"/>
    </source>
</evidence>
<dbReference type="PANTHER" id="PTHR43226:SF8">
    <property type="entry name" value="XAA-PRO DIPEPTIDASE"/>
    <property type="match status" value="1"/>
</dbReference>
<dbReference type="InterPro" id="IPR052433">
    <property type="entry name" value="X-Pro_dipept-like"/>
</dbReference>